<dbReference type="Gene3D" id="1.10.357.10">
    <property type="entry name" value="Tetracycline Repressor, domain 2"/>
    <property type="match status" value="1"/>
</dbReference>
<dbReference type="InterPro" id="IPR050109">
    <property type="entry name" value="HTH-type_TetR-like_transc_reg"/>
</dbReference>
<dbReference type="InterPro" id="IPR001647">
    <property type="entry name" value="HTH_TetR"/>
</dbReference>
<dbReference type="Pfam" id="PF00440">
    <property type="entry name" value="TetR_N"/>
    <property type="match status" value="1"/>
</dbReference>
<dbReference type="PANTHER" id="PTHR30055">
    <property type="entry name" value="HTH-TYPE TRANSCRIPTIONAL REGULATOR RUTR"/>
    <property type="match status" value="1"/>
</dbReference>
<evidence type="ECO:0000313" key="4">
    <source>
        <dbReference type="EMBL" id="MFC4565287.1"/>
    </source>
</evidence>
<dbReference type="PRINTS" id="PR00455">
    <property type="entry name" value="HTHTETR"/>
</dbReference>
<keyword evidence="5" id="KW-1185">Reference proteome</keyword>
<dbReference type="PANTHER" id="PTHR30055:SF226">
    <property type="entry name" value="HTH-TYPE TRANSCRIPTIONAL REGULATOR PKSA"/>
    <property type="match status" value="1"/>
</dbReference>
<accession>A0ABV9E3P3</accession>
<keyword evidence="1 2" id="KW-0238">DNA-binding</keyword>
<sequence length="223" mass="24021">MSGKPRGSGRRPESGDLRVRRTRKLLREALVALVEESGYEPVTVRDIAERAMVNRATFYAHYDGKYDLLLDVIGRTFEPVRVGPLLAREPGEPVRVPEWLVGFLEAIAAQPRFYRGILGDGGSARVRADLRTYFEGLLLARIRAAGVTPESARMPPEVVAGFAASAALGSLAWWLERDAPYPAGQAADWYLELISSGVFHPLGLAPPRSGATTPGGAAGPVSG</sequence>
<reference evidence="5" key="1">
    <citation type="journal article" date="2019" name="Int. J. Syst. Evol. Microbiol.">
        <title>The Global Catalogue of Microorganisms (GCM) 10K type strain sequencing project: providing services to taxonomists for standard genome sequencing and annotation.</title>
        <authorList>
            <consortium name="The Broad Institute Genomics Platform"/>
            <consortium name="The Broad Institute Genome Sequencing Center for Infectious Disease"/>
            <person name="Wu L."/>
            <person name="Ma J."/>
        </authorList>
    </citation>
    <scope>NUCLEOTIDE SEQUENCE [LARGE SCALE GENOMIC DNA]</scope>
    <source>
        <strain evidence="5">XZYJ18</strain>
    </source>
</reference>
<evidence type="ECO:0000256" key="1">
    <source>
        <dbReference type="ARBA" id="ARBA00023125"/>
    </source>
</evidence>
<evidence type="ECO:0000256" key="2">
    <source>
        <dbReference type="PROSITE-ProRule" id="PRU00335"/>
    </source>
</evidence>
<dbReference type="InterPro" id="IPR009057">
    <property type="entry name" value="Homeodomain-like_sf"/>
</dbReference>
<dbReference type="Proteomes" id="UP001595923">
    <property type="component" value="Unassembled WGS sequence"/>
</dbReference>
<gene>
    <name evidence="4" type="ORF">ACFO4E_25820</name>
</gene>
<evidence type="ECO:0000313" key="5">
    <source>
        <dbReference type="Proteomes" id="UP001595923"/>
    </source>
</evidence>
<dbReference type="PROSITE" id="PS50977">
    <property type="entry name" value="HTH_TETR_2"/>
    <property type="match status" value="1"/>
</dbReference>
<organism evidence="4 5">
    <name type="scientific">Nocardiopsis mangrovi</name>
    <dbReference type="NCBI Taxonomy" id="1179818"/>
    <lineage>
        <taxon>Bacteria</taxon>
        <taxon>Bacillati</taxon>
        <taxon>Actinomycetota</taxon>
        <taxon>Actinomycetes</taxon>
        <taxon>Streptosporangiales</taxon>
        <taxon>Nocardiopsidaceae</taxon>
        <taxon>Nocardiopsis</taxon>
    </lineage>
</organism>
<feature type="DNA-binding region" description="H-T-H motif" evidence="2">
    <location>
        <begin position="43"/>
        <end position="62"/>
    </location>
</feature>
<protein>
    <submittedName>
        <fullName evidence="4">TetR/AcrR family transcriptional regulator</fullName>
    </submittedName>
</protein>
<comment type="caution">
    <text evidence="4">The sequence shown here is derived from an EMBL/GenBank/DDBJ whole genome shotgun (WGS) entry which is preliminary data.</text>
</comment>
<evidence type="ECO:0000259" key="3">
    <source>
        <dbReference type="PROSITE" id="PS50977"/>
    </source>
</evidence>
<dbReference type="RefSeq" id="WP_378579086.1">
    <property type="nucleotide sequence ID" value="NZ_JBHSFQ010000035.1"/>
</dbReference>
<proteinExistence type="predicted"/>
<feature type="domain" description="HTH tetR-type" evidence="3">
    <location>
        <begin position="20"/>
        <end position="80"/>
    </location>
</feature>
<dbReference type="EMBL" id="JBHSFQ010000035">
    <property type="protein sequence ID" value="MFC4565287.1"/>
    <property type="molecule type" value="Genomic_DNA"/>
</dbReference>
<name>A0ABV9E3P3_9ACTN</name>
<dbReference type="SUPFAM" id="SSF46689">
    <property type="entry name" value="Homeodomain-like"/>
    <property type="match status" value="1"/>
</dbReference>